<keyword evidence="11 12" id="KW-0807">Transducer</keyword>
<keyword evidence="6 13" id="KW-0552">Olfaction</keyword>
<evidence type="ECO:0000256" key="5">
    <source>
        <dbReference type="ARBA" id="ARBA00022692"/>
    </source>
</evidence>
<dbReference type="InterPro" id="IPR000276">
    <property type="entry name" value="GPCR_Rhodpsn"/>
</dbReference>
<feature type="transmembrane region" description="Helical" evidence="13">
    <location>
        <begin position="231"/>
        <end position="251"/>
    </location>
</feature>
<proteinExistence type="inferred from homology"/>
<feature type="transmembrane region" description="Helical" evidence="13">
    <location>
        <begin position="192"/>
        <end position="219"/>
    </location>
</feature>
<feature type="transmembrane region" description="Helical" evidence="13">
    <location>
        <begin position="352"/>
        <end position="371"/>
    </location>
</feature>
<keyword evidence="10 12" id="KW-0675">Receptor</keyword>
<feature type="domain" description="G-protein coupled receptors family 1 profile" evidence="15">
    <location>
        <begin position="142"/>
        <end position="369"/>
    </location>
</feature>
<sequence length="391" mass="44390">MSKKEQMEIQEEMCERDMENGDKMSKDTNKEHLDDVGEEEEEELLLSILLLALDLLYAIKTQNDPNNVNPCDLCNALPSTHNHTNFLPAGTKQCGTCKPINTALDNQTTANYFILQGLTDHEDLKIPLFMLFLLIYITTLLGNLGMILLIRYSSQVHTPMYFFLSNLSLVDLCYSSVSAPKLLDDILGNAKAISYSACVAQTFLFFWFLTTEVFLLAAMAYDRYTAICNPLLYTVVMSTKLCVQLVAWSYLWGLLNSLTHTCLLKLACSDTHINEILFLVLSKAISSFSTLIIIISYLYILFAILRIHSAEGRRKTFSTCASHLTAVIVFTGSLIFSYIQPTSNYSLEQEKVSAVFYSLVVPMLNPLIYSLRNREVKDNLRRMITRKKKIY</sequence>
<evidence type="ECO:0000256" key="13">
    <source>
        <dbReference type="RuleBase" id="RU363047"/>
    </source>
</evidence>
<evidence type="ECO:0000259" key="15">
    <source>
        <dbReference type="PROSITE" id="PS50262"/>
    </source>
</evidence>
<evidence type="ECO:0000256" key="10">
    <source>
        <dbReference type="ARBA" id="ARBA00023170"/>
    </source>
</evidence>
<dbReference type="PANTHER" id="PTHR48018">
    <property type="entry name" value="OLFACTORY RECEPTOR"/>
    <property type="match status" value="1"/>
</dbReference>
<dbReference type="KEGG" id="asn:112548066"/>
<evidence type="ECO:0000256" key="2">
    <source>
        <dbReference type="ARBA" id="ARBA00004651"/>
    </source>
</evidence>
<comment type="function">
    <text evidence="1">Odorant receptor.</text>
</comment>
<dbReference type="GO" id="GO:0004984">
    <property type="term" value="F:olfactory receptor activity"/>
    <property type="evidence" value="ECO:0007669"/>
    <property type="project" value="InterPro"/>
</dbReference>
<dbReference type="CDD" id="cd15230">
    <property type="entry name" value="7tmA_OR5-like"/>
    <property type="match status" value="1"/>
</dbReference>
<dbReference type="InterPro" id="IPR017452">
    <property type="entry name" value="GPCR_Rhodpsn_7TM"/>
</dbReference>
<dbReference type="RefSeq" id="XP_025048076.1">
    <property type="nucleotide sequence ID" value="XM_025192291.1"/>
</dbReference>
<keyword evidence="7 13" id="KW-1133">Transmembrane helix</keyword>
<dbReference type="SUPFAM" id="SSF81321">
    <property type="entry name" value="Family A G protein-coupled receptor-like"/>
    <property type="match status" value="1"/>
</dbReference>
<keyword evidence="5 12" id="KW-0812">Transmembrane</keyword>
<dbReference type="Pfam" id="PF13853">
    <property type="entry name" value="7tm_4"/>
    <property type="match status" value="1"/>
</dbReference>
<keyword evidence="3 13" id="KW-1003">Cell membrane</keyword>
<dbReference type="GeneID" id="112548066"/>
<evidence type="ECO:0000256" key="8">
    <source>
        <dbReference type="ARBA" id="ARBA00023040"/>
    </source>
</evidence>
<dbReference type="AlphaFoldDB" id="A0A3Q0FKC4"/>
<dbReference type="PRINTS" id="PR00245">
    <property type="entry name" value="OLFACTORYR"/>
</dbReference>
<feature type="transmembrane region" description="Helical" evidence="13">
    <location>
        <begin position="128"/>
        <end position="149"/>
    </location>
</feature>
<reference evidence="17" key="1">
    <citation type="submission" date="2025-08" db="UniProtKB">
        <authorList>
            <consortium name="RefSeq"/>
        </authorList>
    </citation>
    <scope>IDENTIFICATION</scope>
</reference>
<feature type="transmembrane region" description="Helical" evidence="13">
    <location>
        <begin position="284"/>
        <end position="305"/>
    </location>
</feature>
<dbReference type="FunFam" id="1.20.1070.10:FF:000004">
    <property type="entry name" value="Olfactory receptor"/>
    <property type="match status" value="1"/>
</dbReference>
<feature type="region of interest" description="Disordered" evidence="14">
    <location>
        <begin position="1"/>
        <end position="31"/>
    </location>
</feature>
<dbReference type="InParanoid" id="A0A3Q0FKC4"/>
<evidence type="ECO:0000256" key="11">
    <source>
        <dbReference type="ARBA" id="ARBA00023224"/>
    </source>
</evidence>
<dbReference type="PROSITE" id="PS00237">
    <property type="entry name" value="G_PROTEIN_RECEP_F1_1"/>
    <property type="match status" value="1"/>
</dbReference>
<comment type="similarity">
    <text evidence="12">Belongs to the G-protein coupled receptor 1 family.</text>
</comment>
<evidence type="ECO:0000313" key="16">
    <source>
        <dbReference type="Proteomes" id="UP000189705"/>
    </source>
</evidence>
<dbReference type="PRINTS" id="PR00237">
    <property type="entry name" value="GPCRRHODOPSN"/>
</dbReference>
<evidence type="ECO:0000256" key="12">
    <source>
        <dbReference type="RuleBase" id="RU000688"/>
    </source>
</evidence>
<dbReference type="GO" id="GO:0005886">
    <property type="term" value="C:plasma membrane"/>
    <property type="evidence" value="ECO:0007669"/>
    <property type="project" value="UniProtKB-SubCell"/>
</dbReference>
<evidence type="ECO:0000256" key="4">
    <source>
        <dbReference type="ARBA" id="ARBA00022606"/>
    </source>
</evidence>
<feature type="transmembrane region" description="Helical" evidence="13">
    <location>
        <begin position="317"/>
        <end position="340"/>
    </location>
</feature>
<evidence type="ECO:0000313" key="17">
    <source>
        <dbReference type="RefSeq" id="XP_025048076.1"/>
    </source>
</evidence>
<accession>A0A3Q0FKC4</accession>
<comment type="subcellular location">
    <subcellularLocation>
        <location evidence="2 13">Cell membrane</location>
        <topology evidence="2 13">Multi-pass membrane protein</topology>
    </subcellularLocation>
</comment>
<evidence type="ECO:0000256" key="6">
    <source>
        <dbReference type="ARBA" id="ARBA00022725"/>
    </source>
</evidence>
<keyword evidence="16" id="KW-1185">Reference proteome</keyword>
<dbReference type="InterPro" id="IPR000725">
    <property type="entry name" value="Olfact_rcpt"/>
</dbReference>
<keyword evidence="8 12" id="KW-0297">G-protein coupled receptor</keyword>
<keyword evidence="4 13" id="KW-0716">Sensory transduction</keyword>
<keyword evidence="9 13" id="KW-0472">Membrane</keyword>
<evidence type="ECO:0000256" key="14">
    <source>
        <dbReference type="SAM" id="MobiDB-lite"/>
    </source>
</evidence>
<protein>
    <recommendedName>
        <fullName evidence="13">Olfactory receptor</fullName>
    </recommendedName>
</protein>
<evidence type="ECO:0000256" key="7">
    <source>
        <dbReference type="ARBA" id="ARBA00022989"/>
    </source>
</evidence>
<evidence type="ECO:0000256" key="9">
    <source>
        <dbReference type="ARBA" id="ARBA00023136"/>
    </source>
</evidence>
<dbReference type="Gene3D" id="1.20.1070.10">
    <property type="entry name" value="Rhodopsin 7-helix transmembrane proteins"/>
    <property type="match status" value="1"/>
</dbReference>
<evidence type="ECO:0000256" key="3">
    <source>
        <dbReference type="ARBA" id="ARBA00022475"/>
    </source>
</evidence>
<evidence type="ECO:0000256" key="1">
    <source>
        <dbReference type="ARBA" id="ARBA00002936"/>
    </source>
</evidence>
<name>A0A3Q0FKC4_ALLSI</name>
<dbReference type="PROSITE" id="PS50262">
    <property type="entry name" value="G_PROTEIN_RECEP_F1_2"/>
    <property type="match status" value="1"/>
</dbReference>
<organism evidence="16 17">
    <name type="scientific">Alligator sinensis</name>
    <name type="common">Chinese alligator</name>
    <dbReference type="NCBI Taxonomy" id="38654"/>
    <lineage>
        <taxon>Eukaryota</taxon>
        <taxon>Metazoa</taxon>
        <taxon>Chordata</taxon>
        <taxon>Craniata</taxon>
        <taxon>Vertebrata</taxon>
        <taxon>Euteleostomi</taxon>
        <taxon>Archelosauria</taxon>
        <taxon>Archosauria</taxon>
        <taxon>Crocodylia</taxon>
        <taxon>Alligatoridae</taxon>
        <taxon>Alligatorinae</taxon>
        <taxon>Alligator</taxon>
    </lineage>
</organism>
<dbReference type="GO" id="GO:0004930">
    <property type="term" value="F:G protein-coupled receptor activity"/>
    <property type="evidence" value="ECO:0007669"/>
    <property type="project" value="UniProtKB-KW"/>
</dbReference>
<dbReference type="Proteomes" id="UP000189705">
    <property type="component" value="Unplaced"/>
</dbReference>
<gene>
    <name evidence="17" type="primary">LOC112548066</name>
</gene>